<evidence type="ECO:0000313" key="2">
    <source>
        <dbReference type="EMBL" id="RYP88036.1"/>
    </source>
</evidence>
<dbReference type="OrthoDB" id="5116883at2"/>
<dbReference type="AlphaFoldDB" id="A0A4Q4ZKJ8"/>
<sequence length="396" mass="44735">MNSIDELVVRRRWVVAVMGVTTSAVVREEEMERYLELRGGPDRVLATIPGRPWTSRARLRASSKEVLDAFSTMHDPVDVSLRVHHDVVCGPEQTAVREDIVLPASYRHFRKPRLANRSLVGWTADFVRTPSLDAPRLRGRWFYLDNQHRGHFGHAMTEQISLLWAWREAKERHPDLRALVFLNRGRRLAEWEYELLAAGGVPREDIVMAEHPVRVESLFTATPMFSMSAQLHPEIAATWATIGETLAARASDRSYPDRVFCTRRVAKRACHNLDDVEEFFRARGFEVVVPEENPLADQVQLFRQASVIAGFAGSGMFQLALTGGPRHAILVSSESYTARNEYMISSVLGHRHDIAVCRADTPHPPGQWSAAAYTSDFTFDPEREGRFVDEVLAGPA</sequence>
<proteinExistence type="predicted"/>
<comment type="caution">
    <text evidence="2">The sequence shown here is derived from an EMBL/GenBank/DDBJ whole genome shotgun (WGS) entry which is preliminary data.</text>
</comment>
<evidence type="ECO:0000313" key="3">
    <source>
        <dbReference type="Proteomes" id="UP000295198"/>
    </source>
</evidence>
<dbReference type="Proteomes" id="UP000295198">
    <property type="component" value="Unassembled WGS sequence"/>
</dbReference>
<dbReference type="InterPro" id="IPR049625">
    <property type="entry name" value="Glyco_transf_61_cat"/>
</dbReference>
<organism evidence="2 3">
    <name type="scientific">Nocardioides guangzhouensis</name>
    <dbReference type="NCBI Taxonomy" id="2497878"/>
    <lineage>
        <taxon>Bacteria</taxon>
        <taxon>Bacillati</taxon>
        <taxon>Actinomycetota</taxon>
        <taxon>Actinomycetes</taxon>
        <taxon>Propionibacteriales</taxon>
        <taxon>Nocardioidaceae</taxon>
        <taxon>Nocardioides</taxon>
    </lineage>
</organism>
<evidence type="ECO:0000259" key="1">
    <source>
        <dbReference type="Pfam" id="PF04577"/>
    </source>
</evidence>
<gene>
    <name evidence="2" type="ORF">EKO23_04090</name>
</gene>
<accession>A0A4Q4ZKJ8</accession>
<protein>
    <submittedName>
        <fullName evidence="2">Glycosyltransferase family 61 protein</fullName>
    </submittedName>
</protein>
<keyword evidence="2" id="KW-0808">Transferase</keyword>
<feature type="domain" description="Glycosyltransferase 61 catalytic" evidence="1">
    <location>
        <begin position="152"/>
        <end position="319"/>
    </location>
</feature>
<reference evidence="2 3" key="1">
    <citation type="submission" date="2019-01" db="EMBL/GenBank/DDBJ databases">
        <title>Nocardioides guangzhouensis sp. nov., an actinobacterium isolated from soil.</title>
        <authorList>
            <person name="Fu Y."/>
            <person name="Cai Y."/>
            <person name="Lin Z."/>
            <person name="Chen P."/>
        </authorList>
    </citation>
    <scope>NUCLEOTIDE SEQUENCE [LARGE SCALE GENOMIC DNA]</scope>
    <source>
        <strain evidence="2 3">130</strain>
    </source>
</reference>
<dbReference type="GO" id="GO:0016757">
    <property type="term" value="F:glycosyltransferase activity"/>
    <property type="evidence" value="ECO:0007669"/>
    <property type="project" value="InterPro"/>
</dbReference>
<keyword evidence="3" id="KW-1185">Reference proteome</keyword>
<name>A0A4Q4ZKJ8_9ACTN</name>
<dbReference type="Pfam" id="PF04577">
    <property type="entry name" value="Glyco_transf_61"/>
    <property type="match status" value="1"/>
</dbReference>
<dbReference type="EMBL" id="SDKM01000004">
    <property type="protein sequence ID" value="RYP88036.1"/>
    <property type="molecule type" value="Genomic_DNA"/>
</dbReference>